<keyword evidence="3" id="KW-0677">Repeat</keyword>
<dbReference type="InterPro" id="IPR011011">
    <property type="entry name" value="Znf_FYVE_PHD"/>
</dbReference>
<dbReference type="InterPro" id="IPR019775">
    <property type="entry name" value="WD40_repeat_CS"/>
</dbReference>
<dbReference type="PROSITE" id="PS50294">
    <property type="entry name" value="WD_REPEATS_REGION"/>
    <property type="match status" value="1"/>
</dbReference>
<dbReference type="Gene3D" id="3.30.40.10">
    <property type="entry name" value="Zinc/RING finger domain, C3HC4 (zinc finger)"/>
    <property type="match status" value="1"/>
</dbReference>
<dbReference type="InterPro" id="IPR051944">
    <property type="entry name" value="BEACH_domain_protein"/>
</dbReference>
<dbReference type="InterPro" id="IPR001680">
    <property type="entry name" value="WD40_rpt"/>
</dbReference>
<keyword evidence="9" id="KW-0472">Membrane</keyword>
<dbReference type="InterPro" id="IPR000409">
    <property type="entry name" value="BEACH_dom"/>
</dbReference>
<dbReference type="EMBL" id="ASPP01002349">
    <property type="protein sequence ID" value="ETO34695.1"/>
    <property type="molecule type" value="Genomic_DNA"/>
</dbReference>
<dbReference type="Pfam" id="PF14844">
    <property type="entry name" value="PH_BEACH"/>
    <property type="match status" value="1"/>
</dbReference>
<accession>X6P834</accession>
<dbReference type="SMART" id="SM00064">
    <property type="entry name" value="FYVE"/>
    <property type="match status" value="1"/>
</dbReference>
<dbReference type="SUPFAM" id="SSF57903">
    <property type="entry name" value="FYVE/PHD zinc finger"/>
    <property type="match status" value="1"/>
</dbReference>
<feature type="repeat" description="WD" evidence="7">
    <location>
        <begin position="597"/>
        <end position="638"/>
    </location>
</feature>
<evidence type="ECO:0000256" key="9">
    <source>
        <dbReference type="SAM" id="Phobius"/>
    </source>
</evidence>
<dbReference type="Gene3D" id="2.30.29.30">
    <property type="entry name" value="Pleckstrin-homology domain (PH domain)/Phosphotyrosine-binding domain (PTB)"/>
    <property type="match status" value="1"/>
</dbReference>
<evidence type="ECO:0000256" key="5">
    <source>
        <dbReference type="ARBA" id="ARBA00022833"/>
    </source>
</evidence>
<dbReference type="InterPro" id="IPR036372">
    <property type="entry name" value="BEACH_dom_sf"/>
</dbReference>
<evidence type="ECO:0000259" key="11">
    <source>
        <dbReference type="PROSITE" id="PS50197"/>
    </source>
</evidence>
<feature type="domain" description="BEACH-type PH" evidence="12">
    <location>
        <begin position="1"/>
        <end position="98"/>
    </location>
</feature>
<proteinExistence type="predicted"/>
<dbReference type="OrthoDB" id="26681at2759"/>
<evidence type="ECO:0000313" key="13">
    <source>
        <dbReference type="EMBL" id="ETO34695.1"/>
    </source>
</evidence>
<dbReference type="PROSITE" id="PS50197">
    <property type="entry name" value="BEACH"/>
    <property type="match status" value="1"/>
</dbReference>
<dbReference type="PANTHER" id="PTHR46108:SF4">
    <property type="entry name" value="BLUE CHEESE"/>
    <property type="match status" value="1"/>
</dbReference>
<dbReference type="SMART" id="SM01026">
    <property type="entry name" value="Beach"/>
    <property type="match status" value="1"/>
</dbReference>
<dbReference type="InterPro" id="IPR017455">
    <property type="entry name" value="Znf_FYVE-rel"/>
</dbReference>
<dbReference type="InterPro" id="IPR011993">
    <property type="entry name" value="PH-like_dom_sf"/>
</dbReference>
<dbReference type="InterPro" id="IPR015943">
    <property type="entry name" value="WD40/YVTN_repeat-like_dom_sf"/>
</dbReference>
<dbReference type="Pfam" id="PF02138">
    <property type="entry name" value="Beach"/>
    <property type="match status" value="1"/>
</dbReference>
<evidence type="ECO:0000313" key="14">
    <source>
        <dbReference type="Proteomes" id="UP000023152"/>
    </source>
</evidence>
<feature type="compositionally biased region" description="Basic and acidic residues" evidence="8">
    <location>
        <begin position="104"/>
        <end position="113"/>
    </location>
</feature>
<dbReference type="PROSITE" id="PS50082">
    <property type="entry name" value="WD_REPEATS_2"/>
    <property type="match status" value="1"/>
</dbReference>
<evidence type="ECO:0000256" key="8">
    <source>
        <dbReference type="SAM" id="MobiDB-lite"/>
    </source>
</evidence>
<dbReference type="SMART" id="SM00320">
    <property type="entry name" value="WD40"/>
    <property type="match status" value="3"/>
</dbReference>
<feature type="domain" description="BEACH" evidence="11">
    <location>
        <begin position="147"/>
        <end position="458"/>
    </location>
</feature>
<reference evidence="13 14" key="1">
    <citation type="journal article" date="2013" name="Curr. Biol.">
        <title>The Genome of the Foraminiferan Reticulomyxa filosa.</title>
        <authorList>
            <person name="Glockner G."/>
            <person name="Hulsmann N."/>
            <person name="Schleicher M."/>
            <person name="Noegel A.A."/>
            <person name="Eichinger L."/>
            <person name="Gallinger C."/>
            <person name="Pawlowski J."/>
            <person name="Sierra R."/>
            <person name="Euteneuer U."/>
            <person name="Pillet L."/>
            <person name="Moustafa A."/>
            <person name="Platzer M."/>
            <person name="Groth M."/>
            <person name="Szafranski K."/>
            <person name="Schliwa M."/>
        </authorList>
    </citation>
    <scope>NUCLEOTIDE SEQUENCE [LARGE SCALE GENOMIC DNA]</scope>
</reference>
<sequence length="923" mass="106539">METKQKEVLFTTSLDVTNPSLGPLALDNAANVGSNPSNEGTTEDKEPLRFTYDSIREVYKRQYQLQQIAIEFFLFDGSNFLLIFSTRSDRNQVFQEIENIHSFREKREKERQETGGPKMEPESPSNDILDHISAANNRSTIKLVIDYLSRSTNNITIVTKRWENGQISNFAYLMFLNTLAGRSYNDITQYPVFPWILSDYESESLNLANPAVYRDLTKPMGAQTEPRASEFKQRYETWEDPSGVILPFHYGSHYSSPGIVLYFLIRLEPFTKFFLLLLLMAALELQDGKFDHPERLFSSIPCCWQLASETGGMQDVKELIPEFFYSSHFLSNINRFNFQRTEKEISIDDVILPNWACGDPERFIRLHRDALESPYVSQHLHHWIDLIFGYKQRGKIAVDALNVFYYLSYEGAVDLETIESKLEKEATITQINNFGQVFVLIIVVITPKQLFTKPHPQRKMMRPLINVYTQPDLLDPIEETKTENGESVTYLNISSEMRPVYSMGREVLLPPQFNYSLAWGFSDQSLRLLFKGKPVTTFEDVLCVDDGQVTCVLTSEDGVIIFIGDTVGVVSICKLRTESRKDKRRPPQGNLALRSRLYGHSDEITCLAHNKDYRILVSGSKDNTVIIWDFKSAQLMHRLEGHMQRISCVAIHNVTGIFFFIFFFKMKIKIKTHTNGIYKQKKRDGCLRFWSLVIPNGPKEITEHRYTANSQKTSFDNVEDNSIGNINKQFAPKLPSYQKKRATPDVNLFNFNSQCYPESKSTSLKQLYGDTTLRFKHMCTKSNKHTHPITQIYASRLTHQYLWTSDASGVILQWEIRKKRFVPFFFPFSHNQSLEEHWAQDKDVLNCSKCNVLFGLIERKHHCRKCGKIFCKNCSSNKTALPEMGFGEPVRVCNFCWDKSKGQEEFDKLTPNLLTPNDAGDLQ</sequence>
<dbReference type="GO" id="GO:0008270">
    <property type="term" value="F:zinc ion binding"/>
    <property type="evidence" value="ECO:0007669"/>
    <property type="project" value="UniProtKB-KW"/>
</dbReference>
<feature type="transmembrane region" description="Helical" evidence="9">
    <location>
        <begin position="646"/>
        <end position="664"/>
    </location>
</feature>
<dbReference type="CDD" id="cd15727">
    <property type="entry name" value="FYVE_ZF21"/>
    <property type="match status" value="1"/>
</dbReference>
<dbReference type="SUPFAM" id="SSF50978">
    <property type="entry name" value="WD40 repeat-like"/>
    <property type="match status" value="1"/>
</dbReference>
<dbReference type="FunFam" id="1.10.1540.10:FF:000001">
    <property type="entry name" value="neurobeachin isoform X1"/>
    <property type="match status" value="1"/>
</dbReference>
<evidence type="ECO:0000256" key="1">
    <source>
        <dbReference type="ARBA" id="ARBA00022574"/>
    </source>
</evidence>
<dbReference type="CDD" id="cd06071">
    <property type="entry name" value="Beach"/>
    <property type="match status" value="1"/>
</dbReference>
<organism evidence="13 14">
    <name type="scientific">Reticulomyxa filosa</name>
    <dbReference type="NCBI Taxonomy" id="46433"/>
    <lineage>
        <taxon>Eukaryota</taxon>
        <taxon>Sar</taxon>
        <taxon>Rhizaria</taxon>
        <taxon>Retaria</taxon>
        <taxon>Foraminifera</taxon>
        <taxon>Monothalamids</taxon>
        <taxon>Reticulomyxidae</taxon>
        <taxon>Reticulomyxa</taxon>
    </lineage>
</organism>
<dbReference type="Pfam" id="PF01363">
    <property type="entry name" value="FYVE"/>
    <property type="match status" value="1"/>
</dbReference>
<keyword evidence="14" id="KW-1185">Reference proteome</keyword>
<dbReference type="InterPro" id="IPR036322">
    <property type="entry name" value="WD40_repeat_dom_sf"/>
</dbReference>
<keyword evidence="1 7" id="KW-0853">WD repeat</keyword>
<dbReference type="InterPro" id="IPR013083">
    <property type="entry name" value="Znf_RING/FYVE/PHD"/>
</dbReference>
<evidence type="ECO:0000259" key="10">
    <source>
        <dbReference type="PROSITE" id="PS50178"/>
    </source>
</evidence>
<dbReference type="Gene3D" id="2.130.10.10">
    <property type="entry name" value="YVTN repeat-like/Quinoprotein amine dehydrogenase"/>
    <property type="match status" value="1"/>
</dbReference>
<evidence type="ECO:0000256" key="4">
    <source>
        <dbReference type="ARBA" id="ARBA00022771"/>
    </source>
</evidence>
<dbReference type="AlphaFoldDB" id="X6P834"/>
<feature type="region of interest" description="Disordered" evidence="8">
    <location>
        <begin position="104"/>
        <end position="126"/>
    </location>
</feature>
<dbReference type="PANTHER" id="PTHR46108">
    <property type="entry name" value="BLUE CHEESE"/>
    <property type="match status" value="1"/>
</dbReference>
<keyword evidence="5" id="KW-0862">Zinc</keyword>
<dbReference type="InterPro" id="IPR000306">
    <property type="entry name" value="Znf_FYVE"/>
</dbReference>
<evidence type="ECO:0000256" key="3">
    <source>
        <dbReference type="ARBA" id="ARBA00022737"/>
    </source>
</evidence>
<gene>
    <name evidence="13" type="ORF">RFI_02394</name>
</gene>
<dbReference type="Pfam" id="PF00400">
    <property type="entry name" value="WD40"/>
    <property type="match status" value="1"/>
</dbReference>
<keyword evidence="2" id="KW-0479">Metal-binding</keyword>
<evidence type="ECO:0000256" key="6">
    <source>
        <dbReference type="PROSITE-ProRule" id="PRU00091"/>
    </source>
</evidence>
<evidence type="ECO:0000256" key="7">
    <source>
        <dbReference type="PROSITE-ProRule" id="PRU00221"/>
    </source>
</evidence>
<dbReference type="SUPFAM" id="SSF81837">
    <property type="entry name" value="BEACH domain"/>
    <property type="match status" value="1"/>
</dbReference>
<feature type="domain" description="FYVE-type" evidence="10">
    <location>
        <begin position="841"/>
        <end position="901"/>
    </location>
</feature>
<protein>
    <recommendedName>
        <fullName evidence="15">WD repeat and FYVE domain-containing protein 3</fullName>
    </recommendedName>
</protein>
<dbReference type="SUPFAM" id="SSF50729">
    <property type="entry name" value="PH domain-like"/>
    <property type="match status" value="1"/>
</dbReference>
<evidence type="ECO:0000259" key="12">
    <source>
        <dbReference type="PROSITE" id="PS51783"/>
    </source>
</evidence>
<dbReference type="InterPro" id="IPR023362">
    <property type="entry name" value="PH-BEACH_dom"/>
</dbReference>
<comment type="caution">
    <text evidence="13">The sequence shown here is derived from an EMBL/GenBank/DDBJ whole genome shotgun (WGS) entry which is preliminary data.</text>
</comment>
<name>X6P834_RETFI</name>
<evidence type="ECO:0008006" key="15">
    <source>
        <dbReference type="Google" id="ProtNLM"/>
    </source>
</evidence>
<dbReference type="PROSITE" id="PS50178">
    <property type="entry name" value="ZF_FYVE"/>
    <property type="match status" value="1"/>
</dbReference>
<keyword evidence="9" id="KW-1133">Transmembrane helix</keyword>
<dbReference type="Gene3D" id="1.10.1540.10">
    <property type="entry name" value="BEACH domain"/>
    <property type="match status" value="1"/>
</dbReference>
<keyword evidence="9" id="KW-0812">Transmembrane</keyword>
<dbReference type="Proteomes" id="UP000023152">
    <property type="component" value="Unassembled WGS sequence"/>
</dbReference>
<dbReference type="PROSITE" id="PS51783">
    <property type="entry name" value="PH_BEACH"/>
    <property type="match status" value="1"/>
</dbReference>
<dbReference type="PROSITE" id="PS00678">
    <property type="entry name" value="WD_REPEATS_1"/>
    <property type="match status" value="1"/>
</dbReference>
<evidence type="ECO:0000256" key="2">
    <source>
        <dbReference type="ARBA" id="ARBA00022723"/>
    </source>
</evidence>
<keyword evidence="4 6" id="KW-0863">Zinc-finger</keyword>